<evidence type="ECO:0000313" key="3">
    <source>
        <dbReference type="EMBL" id="ARS64363.1"/>
    </source>
</evidence>
<dbReference type="PANTHER" id="PTHR35176:SF6">
    <property type="entry name" value="HEME OXYGENASE HI_0854-RELATED"/>
    <property type="match status" value="1"/>
</dbReference>
<dbReference type="AlphaFoldDB" id="A0A2Z2HK05"/>
<dbReference type="InterPro" id="IPR052019">
    <property type="entry name" value="F420H2_bilvrd_red/Heme_oxyg"/>
</dbReference>
<organism evidence="3 4">
    <name type="scientific">Candidatus Nitrosomarinus catalinensis</name>
    <dbReference type="NCBI Taxonomy" id="1898749"/>
    <lineage>
        <taxon>Archaea</taxon>
        <taxon>Nitrososphaerota</taxon>
        <taxon>Nitrososphaeria</taxon>
        <taxon>Nitrosopumilales</taxon>
        <taxon>Nitrosopumilaceae</taxon>
        <taxon>Candidatus Nitrosomarinus</taxon>
    </lineage>
</organism>
<feature type="domain" description="Pyridoxamine 5'-phosphate oxidase N-terminal" evidence="2">
    <location>
        <begin position="11"/>
        <end position="134"/>
    </location>
</feature>
<dbReference type="EMBL" id="CP021324">
    <property type="protein sequence ID" value="ARS64363.1"/>
    <property type="molecule type" value="Genomic_DNA"/>
</dbReference>
<dbReference type="SUPFAM" id="SSF50475">
    <property type="entry name" value="FMN-binding split barrel"/>
    <property type="match status" value="1"/>
</dbReference>
<protein>
    <submittedName>
        <fullName evidence="3">Pyridoxamine 5'-phosphate oxidase</fullName>
    </submittedName>
</protein>
<accession>A0A2Z2HK05</accession>
<proteinExistence type="predicted"/>
<dbReference type="PANTHER" id="PTHR35176">
    <property type="entry name" value="HEME OXYGENASE HI_0854-RELATED"/>
    <property type="match status" value="1"/>
</dbReference>
<evidence type="ECO:0000256" key="1">
    <source>
        <dbReference type="ARBA" id="ARBA00023002"/>
    </source>
</evidence>
<dbReference type="Gene3D" id="2.30.110.10">
    <property type="entry name" value="Electron Transport, Fmn-binding Protein, Chain A"/>
    <property type="match status" value="1"/>
</dbReference>
<sequence length="143" mass="16380">MDVTNCRKMTDEKVVKLFSEKNLVFIATIMKDGSPQVSPVWANYEDGLILVNTAEGRIKHKNILRDPRVAVSVTSNDNPLDMTTIRGKVIEIISDADYSHADKLTQQYMGRPNYPFKQENEKRIILKIKPEKIFVLPELQMSD</sequence>
<evidence type="ECO:0000259" key="2">
    <source>
        <dbReference type="Pfam" id="PF01243"/>
    </source>
</evidence>
<evidence type="ECO:0000313" key="4">
    <source>
        <dbReference type="Proteomes" id="UP000249949"/>
    </source>
</evidence>
<keyword evidence="1" id="KW-0560">Oxidoreductase</keyword>
<gene>
    <name evidence="3" type="ORF">NMSP_0742</name>
</gene>
<dbReference type="Pfam" id="PF01243">
    <property type="entry name" value="PNPOx_N"/>
    <property type="match status" value="1"/>
</dbReference>
<dbReference type="Proteomes" id="UP000249949">
    <property type="component" value="Chromosome"/>
</dbReference>
<dbReference type="GO" id="GO:0016627">
    <property type="term" value="F:oxidoreductase activity, acting on the CH-CH group of donors"/>
    <property type="evidence" value="ECO:0007669"/>
    <property type="project" value="TreeGrafter"/>
</dbReference>
<dbReference type="NCBIfam" id="TIGR03618">
    <property type="entry name" value="Rv1155_F420"/>
    <property type="match status" value="1"/>
</dbReference>
<dbReference type="KEGG" id="nct:NMSP_0742"/>
<reference evidence="3 4" key="1">
    <citation type="journal article" date="2017" name="Environ. Microbiol.">
        <title>Genome and epigenome of a novel marine Thaumarchaeota strain suggest viral infection, phosphorothioation DNA modification and multiple restriction systems.</title>
        <authorList>
            <person name="Ahlgren N.A."/>
            <person name="Chen Y."/>
            <person name="Needham D.M."/>
            <person name="Parada A.E."/>
            <person name="Sachdeva R."/>
            <person name="Trinh V."/>
            <person name="Chen T."/>
            <person name="Fuhrman J.A."/>
        </authorList>
    </citation>
    <scope>NUCLEOTIDE SEQUENCE [LARGE SCALE GENOMIC DNA]</scope>
    <source>
        <strain evidence="3 4">SPOT01</strain>
    </source>
</reference>
<keyword evidence="4" id="KW-1185">Reference proteome</keyword>
<dbReference type="InterPro" id="IPR012349">
    <property type="entry name" value="Split_barrel_FMN-bd"/>
</dbReference>
<dbReference type="InterPro" id="IPR019920">
    <property type="entry name" value="F420-binding_dom_put"/>
</dbReference>
<dbReference type="GO" id="GO:0005829">
    <property type="term" value="C:cytosol"/>
    <property type="evidence" value="ECO:0007669"/>
    <property type="project" value="TreeGrafter"/>
</dbReference>
<dbReference type="InterPro" id="IPR011576">
    <property type="entry name" value="Pyridox_Oxase_N"/>
</dbReference>
<name>A0A2Z2HK05_9ARCH</name>
<dbReference type="GO" id="GO:0070967">
    <property type="term" value="F:coenzyme F420 binding"/>
    <property type="evidence" value="ECO:0007669"/>
    <property type="project" value="TreeGrafter"/>
</dbReference>